<evidence type="ECO:0000256" key="6">
    <source>
        <dbReference type="ARBA" id="ARBA00023242"/>
    </source>
</evidence>
<keyword evidence="11" id="KW-1185">Reference proteome</keyword>
<feature type="region of interest" description="Disordered" evidence="8">
    <location>
        <begin position="1"/>
        <end position="22"/>
    </location>
</feature>
<accession>A0A5P1ETD7</accession>
<keyword evidence="2" id="KW-0479">Metal-binding</keyword>
<dbReference type="OMA" id="NDILNHM"/>
<dbReference type="SMART" id="SM00320">
    <property type="entry name" value="WD40"/>
    <property type="match status" value="2"/>
</dbReference>
<evidence type="ECO:0000256" key="8">
    <source>
        <dbReference type="SAM" id="MobiDB-lite"/>
    </source>
</evidence>
<evidence type="ECO:0000256" key="5">
    <source>
        <dbReference type="ARBA" id="ARBA00022833"/>
    </source>
</evidence>
<organism evidence="10 11">
    <name type="scientific">Asparagus officinalis</name>
    <name type="common">Garden asparagus</name>
    <dbReference type="NCBI Taxonomy" id="4686"/>
    <lineage>
        <taxon>Eukaryota</taxon>
        <taxon>Viridiplantae</taxon>
        <taxon>Streptophyta</taxon>
        <taxon>Embryophyta</taxon>
        <taxon>Tracheophyta</taxon>
        <taxon>Spermatophyta</taxon>
        <taxon>Magnoliopsida</taxon>
        <taxon>Liliopsida</taxon>
        <taxon>Asparagales</taxon>
        <taxon>Asparagaceae</taxon>
        <taxon>Asparagoideae</taxon>
        <taxon>Asparagus</taxon>
    </lineage>
</organism>
<dbReference type="InterPro" id="IPR055198">
    <property type="entry name" value="NSD_PHD"/>
</dbReference>
<dbReference type="Proteomes" id="UP000243459">
    <property type="component" value="Chromosome 5"/>
</dbReference>
<protein>
    <recommendedName>
        <fullName evidence="9">Zinc finger PHD-type domain-containing protein</fullName>
    </recommendedName>
</protein>
<dbReference type="InterPro" id="IPR013083">
    <property type="entry name" value="Znf_RING/FYVE/PHD"/>
</dbReference>
<feature type="domain" description="Zinc finger PHD-type" evidence="9">
    <location>
        <begin position="435"/>
        <end position="501"/>
    </location>
</feature>
<dbReference type="Gene3D" id="3.30.40.10">
    <property type="entry name" value="Zinc/RING finger domain, C3HC4 (zinc finger)"/>
    <property type="match status" value="2"/>
</dbReference>
<dbReference type="Pfam" id="PF00400">
    <property type="entry name" value="WD40"/>
    <property type="match status" value="1"/>
</dbReference>
<dbReference type="AlphaFoldDB" id="A0A5P1ETD7"/>
<feature type="domain" description="Zinc finger PHD-type" evidence="9">
    <location>
        <begin position="502"/>
        <end position="567"/>
    </location>
</feature>
<feature type="region of interest" description="Disordered" evidence="8">
    <location>
        <begin position="612"/>
        <end position="636"/>
    </location>
</feature>
<dbReference type="Pfam" id="PF12047">
    <property type="entry name" value="DNMT1-RFD"/>
    <property type="match status" value="1"/>
</dbReference>
<keyword evidence="5" id="KW-0862">Zinc</keyword>
<feature type="region of interest" description="Disordered" evidence="8">
    <location>
        <begin position="1077"/>
        <end position="1099"/>
    </location>
</feature>
<evidence type="ECO:0000256" key="2">
    <source>
        <dbReference type="ARBA" id="ARBA00022723"/>
    </source>
</evidence>
<reference evidence="11" key="1">
    <citation type="journal article" date="2017" name="Nat. Commun.">
        <title>The asparagus genome sheds light on the origin and evolution of a young Y chromosome.</title>
        <authorList>
            <person name="Harkess A."/>
            <person name="Zhou J."/>
            <person name="Xu C."/>
            <person name="Bowers J.E."/>
            <person name="Van der Hulst R."/>
            <person name="Ayyampalayam S."/>
            <person name="Mercati F."/>
            <person name="Riccardi P."/>
            <person name="McKain M.R."/>
            <person name="Kakrana A."/>
            <person name="Tang H."/>
            <person name="Ray J."/>
            <person name="Groenendijk J."/>
            <person name="Arikit S."/>
            <person name="Mathioni S.M."/>
            <person name="Nakano M."/>
            <person name="Shan H."/>
            <person name="Telgmann-Rauber A."/>
            <person name="Kanno A."/>
            <person name="Yue Z."/>
            <person name="Chen H."/>
            <person name="Li W."/>
            <person name="Chen Y."/>
            <person name="Xu X."/>
            <person name="Zhang Y."/>
            <person name="Luo S."/>
            <person name="Chen H."/>
            <person name="Gao J."/>
            <person name="Mao Z."/>
            <person name="Pires J.C."/>
            <person name="Luo M."/>
            <person name="Kudrna D."/>
            <person name="Wing R.A."/>
            <person name="Meyers B.C."/>
            <person name="Yi K."/>
            <person name="Kong H."/>
            <person name="Lavrijsen P."/>
            <person name="Sunseri F."/>
            <person name="Falavigna A."/>
            <person name="Ye Y."/>
            <person name="Leebens-Mack J.H."/>
            <person name="Chen G."/>
        </authorList>
    </citation>
    <scope>NUCLEOTIDE SEQUENCE [LARGE SCALE GENOMIC DNA]</scope>
    <source>
        <strain evidence="11">cv. DH0086</strain>
    </source>
</reference>
<sequence length="1099" mass="124319">MNVEPLDDCPHSKKINSHQMASGDANDLYSDCESGCTDDDYDLDESHTAFIGKNDQRVAVACDDGCVRLYYMSDTNGLTYYRSFPRVSGRILSVAWSFNAKLIFSGSSEGIIRCWDTTSFHEIYRITAGLGGLGSGPEFCVWSLLSLRRIMSSSVNDDERLPKLVTDYYFVDDKGIPISFTALPFYLEETEKSNATKTRIFVRGLADGGLQKVYEQVTSWGLRLEEDQPEVLVLLRGNKWSKLQEPRKSYRGIIGSILITINWLHCLKRKPEGSRKELWDHLHKVFSSLEKKPTEDDLTQHVSVIKTIAERDKTVAKAELLVMFLKQELGEKTSFHGVSERGSVAEKPLIAYDNAVDEGATGDGLMEEPGLFDSVCAICDNGGEVLCCEGRCLRSFHPTKDAGADTNCESLGYTMAQVEALPNFLCKNCRYKQHQCFACGKLGSSDKTAGAEVFPCASATCGHFYHPKCVAKLLFPASELESTKFQKKVEDGESFTCPIHKCAVCNKRENKEIHDLQFAICRRCPTSYHRKCLPRKIVFEDSGLGVLQRAWDDLLEERILIYCMKHKIDNFLKTPIRTHIIFPANPEKRNKIKIVMKKRKIYDEFSMQPPSVKSHKLNGKHSNIDKSCSVGSGRADTKKMKSTSSYCLKASMNGKNKDSMCSSSMDPIEKKFYSSFPVADIETVQRLKTLMDDVSSSLTLEDVRKKHTVPSTYAHSARHTIKGVTLGKVEGSVEAIRTAIQKLEAGGSIDEAKMICEPKILNQILRWRKNFKVYLAPFLHGMRYTSFGRHFTKLDKLKEIVDKLQWYVQSGDVIVDFCCGANDFSKLMKEKLDATGKRCLFKNYDIIQPKNDFNFEKRDWMTVDPKELADGSRLIMGLNPPFGVNAALANKFIDKALTFRPKLLILIVPEETERLHRKNPPYDLIWEDREKLSGKSFYLPGSIDTEEKQMDTWNMKSPPLYLWSRRDWTGKHKGIALEMGHISGTQEFASCHDHPPIEPTFYDRDKEASPRAVELRTSVECRELIEERLDVLKEGEIGESSDMDISPANRSAYESSFEVVPNFEVFTDERSYAYTSREGFAPGPLPPYSHQGSGGWIED</sequence>
<dbReference type="Pfam" id="PF23004">
    <property type="entry name" value="PHDvar_NSD"/>
    <property type="match status" value="1"/>
</dbReference>
<evidence type="ECO:0000256" key="4">
    <source>
        <dbReference type="ARBA" id="ARBA00022771"/>
    </source>
</evidence>
<dbReference type="Pfam" id="PF22908">
    <property type="entry name" value="PHD_NSD"/>
    <property type="match status" value="1"/>
</dbReference>
<comment type="subcellular location">
    <subcellularLocation>
        <location evidence="1">Nucleus</location>
    </subcellularLocation>
</comment>
<keyword evidence="3" id="KW-0677">Repeat</keyword>
<dbReference type="SUPFAM" id="SSF50978">
    <property type="entry name" value="WD40 repeat-like"/>
    <property type="match status" value="1"/>
</dbReference>
<dbReference type="PANTHER" id="PTHR46235:SF3">
    <property type="entry name" value="PHD FINGER-CONTAINING PROTEIN DDB_G0268158"/>
    <property type="match status" value="1"/>
</dbReference>
<keyword evidence="6" id="KW-0539">Nucleus</keyword>
<keyword evidence="4" id="KW-0863">Zinc-finger</keyword>
<dbReference type="InterPro" id="IPR058939">
    <property type="entry name" value="Mtase_EDM2"/>
</dbReference>
<dbReference type="EMBL" id="CM007385">
    <property type="protein sequence ID" value="ONK69252.1"/>
    <property type="molecule type" value="Genomic_DNA"/>
</dbReference>
<dbReference type="SMART" id="SM00249">
    <property type="entry name" value="PHD"/>
    <property type="match status" value="3"/>
</dbReference>
<dbReference type="Gramene" id="ONK69252">
    <property type="protein sequence ID" value="ONK69252"/>
    <property type="gene ID" value="A4U43_C05F20910"/>
</dbReference>
<dbReference type="CDD" id="cd15565">
    <property type="entry name" value="PHD2_NSD"/>
    <property type="match status" value="1"/>
</dbReference>
<dbReference type="InterPro" id="IPR015943">
    <property type="entry name" value="WD40/YVTN_repeat-like_dom_sf"/>
</dbReference>
<dbReference type="InterPro" id="IPR036322">
    <property type="entry name" value="WD40_repeat_dom_sf"/>
</dbReference>
<dbReference type="InterPro" id="IPR055197">
    <property type="entry name" value="PHDvar_NSD"/>
</dbReference>
<evidence type="ECO:0000256" key="7">
    <source>
        <dbReference type="PROSITE-ProRule" id="PRU00221"/>
    </source>
</evidence>
<dbReference type="InterPro" id="IPR022702">
    <property type="entry name" value="Cytosine_MeTrfase1_RFD"/>
</dbReference>
<keyword evidence="7" id="KW-0853">WD repeat</keyword>
<dbReference type="InterPro" id="IPR001965">
    <property type="entry name" value="Znf_PHD"/>
</dbReference>
<evidence type="ECO:0000313" key="10">
    <source>
        <dbReference type="EMBL" id="ONK69252.1"/>
    </source>
</evidence>
<dbReference type="InterPro" id="IPR001680">
    <property type="entry name" value="WD40_rpt"/>
</dbReference>
<feature type="repeat" description="WD" evidence="7">
    <location>
        <begin position="84"/>
        <end position="125"/>
    </location>
</feature>
<dbReference type="GO" id="GO:0008270">
    <property type="term" value="F:zinc ion binding"/>
    <property type="evidence" value="ECO:0007669"/>
    <property type="project" value="UniProtKB-KW"/>
</dbReference>
<evidence type="ECO:0000256" key="1">
    <source>
        <dbReference type="ARBA" id="ARBA00004123"/>
    </source>
</evidence>
<evidence type="ECO:0000256" key="3">
    <source>
        <dbReference type="ARBA" id="ARBA00022737"/>
    </source>
</evidence>
<dbReference type="PROSITE" id="PS50082">
    <property type="entry name" value="WD_REPEATS_2"/>
    <property type="match status" value="1"/>
</dbReference>
<evidence type="ECO:0000313" key="11">
    <source>
        <dbReference type="Proteomes" id="UP000243459"/>
    </source>
</evidence>
<dbReference type="Gene3D" id="2.130.10.10">
    <property type="entry name" value="YVTN repeat-like/Quinoprotein amine dehydrogenase"/>
    <property type="match status" value="1"/>
</dbReference>
<gene>
    <name evidence="10" type="ORF">A4U43_C05F20910</name>
</gene>
<proteinExistence type="predicted"/>
<dbReference type="GO" id="GO:0006338">
    <property type="term" value="P:chromatin remodeling"/>
    <property type="evidence" value="ECO:0007669"/>
    <property type="project" value="UniProtKB-ARBA"/>
</dbReference>
<feature type="domain" description="Zinc finger PHD-type" evidence="9">
    <location>
        <begin position="375"/>
        <end position="430"/>
    </location>
</feature>
<dbReference type="Pfam" id="PF26055">
    <property type="entry name" value="Mtase_EDM2"/>
    <property type="match status" value="1"/>
</dbReference>
<dbReference type="GO" id="GO:0005634">
    <property type="term" value="C:nucleus"/>
    <property type="evidence" value="ECO:0007669"/>
    <property type="project" value="UniProtKB-SubCell"/>
</dbReference>
<name>A0A5P1ETD7_ASPOF</name>
<dbReference type="PANTHER" id="PTHR46235">
    <property type="entry name" value="PHD FINGER-CONTAINING PROTEIN DDB_G0268158"/>
    <property type="match status" value="1"/>
</dbReference>
<dbReference type="CDD" id="cd15566">
    <property type="entry name" value="PHD3_NSD"/>
    <property type="match status" value="1"/>
</dbReference>
<evidence type="ECO:0000259" key="9">
    <source>
        <dbReference type="SMART" id="SM00249"/>
    </source>
</evidence>